<name>A0ABM5J8F4_DRORH</name>
<keyword evidence="2" id="KW-1185">Reference proteome</keyword>
<proteinExistence type="predicted"/>
<dbReference type="GeneID" id="123037588"/>
<evidence type="ECO:0008006" key="3">
    <source>
        <dbReference type="Google" id="ProtNLM"/>
    </source>
</evidence>
<reference evidence="2" key="1">
    <citation type="journal article" date="2021" name="Elife">
        <title>Highly contiguous assemblies of 101 drosophilid genomes.</title>
        <authorList>
            <person name="Kim B.Y."/>
            <person name="Wang J.R."/>
            <person name="Miller D.E."/>
            <person name="Barmina O."/>
            <person name="Delaney E."/>
            <person name="Thompson A."/>
            <person name="Comeault A.A."/>
            <person name="Peede D."/>
            <person name="D'Agostino E.R."/>
            <person name="Pelaez J."/>
            <person name="Aguilar J.M."/>
            <person name="Haji D."/>
            <person name="Matsunaga T."/>
            <person name="Armstrong E.E."/>
            <person name="Zych M."/>
            <person name="Ogawa Y."/>
            <person name="Stamenkovic-Radak M."/>
            <person name="Jelic M."/>
            <person name="Veselinovic M.S."/>
            <person name="Tanaskovic M."/>
            <person name="Eric P."/>
            <person name="Gao J.J."/>
            <person name="Katoh T.K."/>
            <person name="Toda M.J."/>
            <person name="Watabe H."/>
            <person name="Watada M."/>
            <person name="Davis J.S."/>
            <person name="Moyle L.C."/>
            <person name="Manoli G."/>
            <person name="Bertolini E."/>
            <person name="Kostal V."/>
            <person name="Hawley R.S."/>
            <person name="Takahashi A."/>
            <person name="Jones C.D."/>
            <person name="Price D.K."/>
            <person name="Whiteman N."/>
            <person name="Kopp A."/>
            <person name="Matute D.R."/>
            <person name="Petrov D.A."/>
        </authorList>
    </citation>
    <scope>NUCLEOTIDE SEQUENCE [LARGE SCALE GENOMIC DNA]</scope>
</reference>
<dbReference type="EnsemblMetazoa" id="XM_044459159.1">
    <property type="protein sequence ID" value="XP_044315094.1"/>
    <property type="gene ID" value="LOC123037588"/>
</dbReference>
<dbReference type="Proteomes" id="UP001652680">
    <property type="component" value="Unassembled WGS sequence"/>
</dbReference>
<reference evidence="1" key="2">
    <citation type="submission" date="2025-05" db="UniProtKB">
        <authorList>
            <consortium name="EnsemblMetazoa"/>
        </authorList>
    </citation>
    <scope>IDENTIFICATION</scope>
</reference>
<dbReference type="RefSeq" id="XP_044315094.1">
    <property type="nucleotide sequence ID" value="XM_044459159.1"/>
</dbReference>
<sequence length="215" mass="24977">MNEQCYLTSKYLFSGELLEQYISSTPCENIRKMEQSYTDIHLYGKGSSQQLVPSVPPTSQLGCQEITKLVSPSHNFPKENSRGKTSKRLSKKCRSELRRHIASNLKRGLYNLKPLLHRRCKFCRHFLPMNIRQHEMMCQNVWKFFEFGCPCGYLSSSFRSIGNHSRSCHVGQYIKNIGITGWFPYVSTEWKNYLSHMQQLAPADYPDYDCTPIGK</sequence>
<accession>A0ABM5J8F4</accession>
<evidence type="ECO:0000313" key="1">
    <source>
        <dbReference type="EnsemblMetazoa" id="XP_044315094.1"/>
    </source>
</evidence>
<organism evidence="1 2">
    <name type="scientific">Drosophila rhopaloa</name>
    <name type="common">Fruit fly</name>
    <dbReference type="NCBI Taxonomy" id="1041015"/>
    <lineage>
        <taxon>Eukaryota</taxon>
        <taxon>Metazoa</taxon>
        <taxon>Ecdysozoa</taxon>
        <taxon>Arthropoda</taxon>
        <taxon>Hexapoda</taxon>
        <taxon>Insecta</taxon>
        <taxon>Pterygota</taxon>
        <taxon>Neoptera</taxon>
        <taxon>Endopterygota</taxon>
        <taxon>Diptera</taxon>
        <taxon>Brachycera</taxon>
        <taxon>Muscomorpha</taxon>
        <taxon>Ephydroidea</taxon>
        <taxon>Drosophilidae</taxon>
        <taxon>Drosophila</taxon>
        <taxon>Sophophora</taxon>
    </lineage>
</organism>
<protein>
    <recommendedName>
        <fullName evidence="3">C2H2-type domain-containing protein</fullName>
    </recommendedName>
</protein>
<evidence type="ECO:0000313" key="2">
    <source>
        <dbReference type="Proteomes" id="UP001652680"/>
    </source>
</evidence>